<gene>
    <name evidence="5" type="ORF">GCU56_13550</name>
</gene>
<keyword evidence="2" id="KW-0238">DNA-binding</keyword>
<dbReference type="InterPro" id="IPR036390">
    <property type="entry name" value="WH_DNA-bd_sf"/>
</dbReference>
<reference evidence="5 6" key="1">
    <citation type="submission" date="2020-02" db="EMBL/GenBank/DDBJ databases">
        <title>Geodermatophilus sabuli CPCC 205279 I12A-02694.</title>
        <authorList>
            <person name="Jiang Z."/>
        </authorList>
    </citation>
    <scope>NUCLEOTIDE SEQUENCE [LARGE SCALE GENOMIC DNA]</scope>
    <source>
        <strain evidence="5 6">I12A-02694</strain>
    </source>
</reference>
<keyword evidence="6" id="KW-1185">Reference proteome</keyword>
<feature type="domain" description="HTH gntR-type" evidence="4">
    <location>
        <begin position="14"/>
        <end position="82"/>
    </location>
</feature>
<evidence type="ECO:0000259" key="4">
    <source>
        <dbReference type="PROSITE" id="PS50949"/>
    </source>
</evidence>
<evidence type="ECO:0000313" key="6">
    <source>
        <dbReference type="Proteomes" id="UP000470246"/>
    </source>
</evidence>
<dbReference type="EMBL" id="JAAGWF010000013">
    <property type="protein sequence ID" value="NEK58890.1"/>
    <property type="molecule type" value="Genomic_DNA"/>
</dbReference>
<sequence length="128" mass="13864">MGRPAGPGVNEDGGPIFRQVATQIENAIVDGSLPEESQAPSSNELAAFHRINPATAAKGLNQLVADGVLYKRRGVGMFVAPGARDQLLKRRRSEFADQYVRPLLTEAHKLGISAAELAAMIDREEDRR</sequence>
<evidence type="ECO:0000256" key="1">
    <source>
        <dbReference type="ARBA" id="ARBA00023015"/>
    </source>
</evidence>
<dbReference type="GO" id="GO:0003677">
    <property type="term" value="F:DNA binding"/>
    <property type="evidence" value="ECO:0007669"/>
    <property type="project" value="UniProtKB-KW"/>
</dbReference>
<name>A0A7K3W2J2_9ACTN</name>
<comment type="caution">
    <text evidence="5">The sequence shown here is derived from an EMBL/GenBank/DDBJ whole genome shotgun (WGS) entry which is preliminary data.</text>
</comment>
<keyword evidence="3" id="KW-0804">Transcription</keyword>
<keyword evidence="1" id="KW-0805">Transcription regulation</keyword>
<dbReference type="InterPro" id="IPR036388">
    <property type="entry name" value="WH-like_DNA-bd_sf"/>
</dbReference>
<dbReference type="SUPFAM" id="SSF46785">
    <property type="entry name" value="Winged helix' DNA-binding domain"/>
    <property type="match status" value="1"/>
</dbReference>
<dbReference type="PROSITE" id="PS50949">
    <property type="entry name" value="HTH_GNTR"/>
    <property type="match status" value="1"/>
</dbReference>
<evidence type="ECO:0000256" key="3">
    <source>
        <dbReference type="ARBA" id="ARBA00023163"/>
    </source>
</evidence>
<protein>
    <submittedName>
        <fullName evidence="5">GntR family transcriptional regulator</fullName>
    </submittedName>
</protein>
<dbReference type="GO" id="GO:0003700">
    <property type="term" value="F:DNA-binding transcription factor activity"/>
    <property type="evidence" value="ECO:0007669"/>
    <property type="project" value="InterPro"/>
</dbReference>
<dbReference type="SMART" id="SM00345">
    <property type="entry name" value="HTH_GNTR"/>
    <property type="match status" value="1"/>
</dbReference>
<evidence type="ECO:0000313" key="5">
    <source>
        <dbReference type="EMBL" id="NEK58890.1"/>
    </source>
</evidence>
<dbReference type="Proteomes" id="UP000470246">
    <property type="component" value="Unassembled WGS sequence"/>
</dbReference>
<accession>A0A7K3W2J2</accession>
<dbReference type="CDD" id="cd07377">
    <property type="entry name" value="WHTH_GntR"/>
    <property type="match status" value="1"/>
</dbReference>
<organism evidence="5 6">
    <name type="scientific">Geodermatophilus sabuli</name>
    <dbReference type="NCBI Taxonomy" id="1564158"/>
    <lineage>
        <taxon>Bacteria</taxon>
        <taxon>Bacillati</taxon>
        <taxon>Actinomycetota</taxon>
        <taxon>Actinomycetes</taxon>
        <taxon>Geodermatophilales</taxon>
        <taxon>Geodermatophilaceae</taxon>
        <taxon>Geodermatophilus</taxon>
    </lineage>
</organism>
<dbReference type="PANTHER" id="PTHR38445">
    <property type="entry name" value="HTH-TYPE TRANSCRIPTIONAL REPRESSOR YTRA"/>
    <property type="match status" value="1"/>
</dbReference>
<dbReference type="Pfam" id="PF00392">
    <property type="entry name" value="GntR"/>
    <property type="match status" value="1"/>
</dbReference>
<proteinExistence type="predicted"/>
<evidence type="ECO:0000256" key="2">
    <source>
        <dbReference type="ARBA" id="ARBA00023125"/>
    </source>
</evidence>
<dbReference type="Gene3D" id="1.10.10.10">
    <property type="entry name" value="Winged helix-like DNA-binding domain superfamily/Winged helix DNA-binding domain"/>
    <property type="match status" value="1"/>
</dbReference>
<dbReference type="PANTHER" id="PTHR38445:SF10">
    <property type="entry name" value="GNTR-FAMILY TRANSCRIPTIONAL REGULATOR"/>
    <property type="match status" value="1"/>
</dbReference>
<dbReference type="InterPro" id="IPR000524">
    <property type="entry name" value="Tscrpt_reg_HTH_GntR"/>
</dbReference>
<dbReference type="AlphaFoldDB" id="A0A7K3W2J2"/>